<gene>
    <name evidence="3" type="ORF">XNOV1_A030335</name>
</gene>
<dbReference type="Gene3D" id="3.80.10.10">
    <property type="entry name" value="Ribonuclease Inhibitor"/>
    <property type="match status" value="1"/>
</dbReference>
<sequence>MDKEIDIFQSDREEEFERDSSDPPDEDQRDSSEQEVGWGSLLDMCLRHIFEFLEDRDRRSAQLTCRHWHHVMRSPSLWRSRYFNFTGRHSRHRPSEYSLAVPYARSLGVYLQTMEVWVVPPRKPMMARRLEQTISGLLSELTRVRAPLHTMYIIKLELDKTQWTSSQRASIVNNLVAFFRRGGLSLTSVCLYGMQNNLAHGLDLLSALVYSQTRLSPQNFISTLDLTKFFSSSVHVHSNFHIPHFLGHLKSLTNLSLSYSCLSDQLLAALQYRPHRQNQQPSRDRGPLHTLALRCSWNEHHEHTVSGSSWTSLASTCPGLKVRFDVDQIIDTNRLARFLLPEIPLTGFTMTAFYSIDSEWSARPVLLDLLPQYRRSLQYLTLDLSNCSEPLDEELLQLVELCECLQDLRVWAFLDISTVARLLHIRLTRRRLLNKIIVRIYSLNGNTEEGEEQLEEIMSSYPQLPPELDFSARVDPSYDLV</sequence>
<dbReference type="PANTHER" id="PTHR20933">
    <property type="entry name" value="F-BOX ONLY PROTEIN 33"/>
    <property type="match status" value="1"/>
</dbReference>
<dbReference type="SMART" id="SM00256">
    <property type="entry name" value="FBOX"/>
    <property type="match status" value="1"/>
</dbReference>
<evidence type="ECO:0000313" key="3">
    <source>
        <dbReference type="EMBL" id="CAJ1063939.1"/>
    </source>
</evidence>
<dbReference type="PANTHER" id="PTHR20933:SF3">
    <property type="entry name" value="F-BOX ONLY PROTEIN 33"/>
    <property type="match status" value="1"/>
</dbReference>
<dbReference type="EMBL" id="OY660872">
    <property type="protein sequence ID" value="CAJ1063939.1"/>
    <property type="molecule type" value="Genomic_DNA"/>
</dbReference>
<reference evidence="3" key="1">
    <citation type="submission" date="2023-08" db="EMBL/GenBank/DDBJ databases">
        <authorList>
            <person name="Alioto T."/>
            <person name="Alioto T."/>
            <person name="Gomez Garrido J."/>
        </authorList>
    </citation>
    <scope>NUCLEOTIDE SEQUENCE</scope>
</reference>
<dbReference type="AlphaFoldDB" id="A0AAV1FTT1"/>
<evidence type="ECO:0000256" key="1">
    <source>
        <dbReference type="SAM" id="MobiDB-lite"/>
    </source>
</evidence>
<dbReference type="GO" id="GO:0031398">
    <property type="term" value="P:positive regulation of protein ubiquitination"/>
    <property type="evidence" value="ECO:0007669"/>
    <property type="project" value="TreeGrafter"/>
</dbReference>
<dbReference type="Pfam" id="PF12937">
    <property type="entry name" value="F-box-like"/>
    <property type="match status" value="1"/>
</dbReference>
<feature type="domain" description="F-box" evidence="2">
    <location>
        <begin position="41"/>
        <end position="81"/>
    </location>
</feature>
<protein>
    <submittedName>
        <fullName evidence="3">F-box only protein 39-like isoform X1</fullName>
    </submittedName>
</protein>
<name>A0AAV1FTT1_XYRNO</name>
<dbReference type="Gene3D" id="1.20.1280.50">
    <property type="match status" value="1"/>
</dbReference>
<dbReference type="InterPro" id="IPR001810">
    <property type="entry name" value="F-box_dom"/>
</dbReference>
<dbReference type="InterPro" id="IPR036047">
    <property type="entry name" value="F-box-like_dom_sf"/>
</dbReference>
<dbReference type="Proteomes" id="UP001178508">
    <property type="component" value="Chromosome 9"/>
</dbReference>
<evidence type="ECO:0000259" key="2">
    <source>
        <dbReference type="SMART" id="SM00256"/>
    </source>
</evidence>
<dbReference type="InterPro" id="IPR032675">
    <property type="entry name" value="LRR_dom_sf"/>
</dbReference>
<feature type="region of interest" description="Disordered" evidence="1">
    <location>
        <begin position="1"/>
        <end position="35"/>
    </location>
</feature>
<evidence type="ECO:0000313" key="4">
    <source>
        <dbReference type="Proteomes" id="UP001178508"/>
    </source>
</evidence>
<dbReference type="SUPFAM" id="SSF81383">
    <property type="entry name" value="F-box domain"/>
    <property type="match status" value="1"/>
</dbReference>
<organism evidence="3 4">
    <name type="scientific">Xyrichtys novacula</name>
    <name type="common">Pearly razorfish</name>
    <name type="synonym">Hemipteronotus novacula</name>
    <dbReference type="NCBI Taxonomy" id="13765"/>
    <lineage>
        <taxon>Eukaryota</taxon>
        <taxon>Metazoa</taxon>
        <taxon>Chordata</taxon>
        <taxon>Craniata</taxon>
        <taxon>Vertebrata</taxon>
        <taxon>Euteleostomi</taxon>
        <taxon>Actinopterygii</taxon>
        <taxon>Neopterygii</taxon>
        <taxon>Teleostei</taxon>
        <taxon>Neoteleostei</taxon>
        <taxon>Acanthomorphata</taxon>
        <taxon>Eupercaria</taxon>
        <taxon>Labriformes</taxon>
        <taxon>Labridae</taxon>
        <taxon>Xyrichtys</taxon>
    </lineage>
</organism>
<accession>A0AAV1FTT1</accession>
<feature type="compositionally biased region" description="Basic and acidic residues" evidence="1">
    <location>
        <begin position="1"/>
        <end position="11"/>
    </location>
</feature>
<keyword evidence="4" id="KW-1185">Reference proteome</keyword>
<proteinExistence type="predicted"/>
<feature type="compositionally biased region" description="Acidic residues" evidence="1">
    <location>
        <begin position="12"/>
        <end position="28"/>
    </location>
</feature>